<dbReference type="OMA" id="QVCCRDM"/>
<evidence type="ECO:0000256" key="6">
    <source>
        <dbReference type="ARBA" id="ARBA00023242"/>
    </source>
</evidence>
<feature type="region of interest" description="Disordered" evidence="8">
    <location>
        <begin position="766"/>
        <end position="803"/>
    </location>
</feature>
<dbReference type="InterPro" id="IPR043536">
    <property type="entry name" value="HCF1/2"/>
</dbReference>
<dbReference type="FunFam" id="2.120.10.80:FF:000008">
    <property type="entry name" value="host cell factor 1 isoform X1"/>
    <property type="match status" value="1"/>
</dbReference>
<feature type="region of interest" description="Disordered" evidence="8">
    <location>
        <begin position="402"/>
        <end position="424"/>
    </location>
</feature>
<evidence type="ECO:0000256" key="5">
    <source>
        <dbReference type="ARBA" id="ARBA00022813"/>
    </source>
</evidence>
<dbReference type="PANTHER" id="PTHR46003:SF1">
    <property type="entry name" value="HOST CELL FACTOR"/>
    <property type="match status" value="1"/>
</dbReference>
<dbReference type="OrthoDB" id="10001928at2759"/>
<dbReference type="Pfam" id="PF13854">
    <property type="entry name" value="Kelch_HCF"/>
    <property type="match status" value="1"/>
</dbReference>
<dbReference type="HOGENOM" id="CLU_002603_1_0_1"/>
<keyword evidence="3" id="KW-0597">Phosphoprotein</keyword>
<evidence type="ECO:0000256" key="7">
    <source>
        <dbReference type="ARBA" id="ARBA00023306"/>
    </source>
</evidence>
<feature type="domain" description="Fibronectin type-III" evidence="9">
    <location>
        <begin position="655"/>
        <end position="775"/>
    </location>
</feature>
<proteinExistence type="predicted"/>
<keyword evidence="4" id="KW-0677">Repeat</keyword>
<reference evidence="10 11" key="1">
    <citation type="journal article" date="2011" name="Science">
        <title>The ecoresponsive genome of Daphnia pulex.</title>
        <authorList>
            <person name="Colbourne J.K."/>
            <person name="Pfrender M.E."/>
            <person name="Gilbert D."/>
            <person name="Thomas W.K."/>
            <person name="Tucker A."/>
            <person name="Oakley T.H."/>
            <person name="Tokishita S."/>
            <person name="Aerts A."/>
            <person name="Arnold G.J."/>
            <person name="Basu M.K."/>
            <person name="Bauer D.J."/>
            <person name="Caceres C.E."/>
            <person name="Carmel L."/>
            <person name="Casola C."/>
            <person name="Choi J.H."/>
            <person name="Detter J.C."/>
            <person name="Dong Q."/>
            <person name="Dusheyko S."/>
            <person name="Eads B.D."/>
            <person name="Frohlich T."/>
            <person name="Geiler-Samerotte K.A."/>
            <person name="Gerlach D."/>
            <person name="Hatcher P."/>
            <person name="Jogdeo S."/>
            <person name="Krijgsveld J."/>
            <person name="Kriventseva E.V."/>
            <person name="Kultz D."/>
            <person name="Laforsch C."/>
            <person name="Lindquist E."/>
            <person name="Lopez J."/>
            <person name="Manak J.R."/>
            <person name="Muller J."/>
            <person name="Pangilinan J."/>
            <person name="Patwardhan R.P."/>
            <person name="Pitluck S."/>
            <person name="Pritham E.J."/>
            <person name="Rechtsteiner A."/>
            <person name="Rho M."/>
            <person name="Rogozin I.B."/>
            <person name="Sakarya O."/>
            <person name="Salamov A."/>
            <person name="Schaack S."/>
            <person name="Shapiro H."/>
            <person name="Shiga Y."/>
            <person name="Skalitzky C."/>
            <person name="Smith Z."/>
            <person name="Souvorov A."/>
            <person name="Sung W."/>
            <person name="Tang Z."/>
            <person name="Tsuchiya D."/>
            <person name="Tu H."/>
            <person name="Vos H."/>
            <person name="Wang M."/>
            <person name="Wolf Y.I."/>
            <person name="Yamagata H."/>
            <person name="Yamada T."/>
            <person name="Ye Y."/>
            <person name="Shaw J.R."/>
            <person name="Andrews J."/>
            <person name="Crease T.J."/>
            <person name="Tang H."/>
            <person name="Lucas S.M."/>
            <person name="Robertson H.M."/>
            <person name="Bork P."/>
            <person name="Koonin E.V."/>
            <person name="Zdobnov E.M."/>
            <person name="Grigoriev I.V."/>
            <person name="Lynch M."/>
            <person name="Boore J.L."/>
        </authorList>
    </citation>
    <scope>NUCLEOTIDE SEQUENCE [LARGE SCALE GENOMIC DNA]</scope>
</reference>
<dbReference type="GO" id="GO:0003713">
    <property type="term" value="F:transcription coactivator activity"/>
    <property type="evidence" value="ECO:0000318"/>
    <property type="project" value="GO_Central"/>
</dbReference>
<dbReference type="InterPro" id="IPR036116">
    <property type="entry name" value="FN3_sf"/>
</dbReference>
<dbReference type="FunFam" id="2.120.10.80:FF:000015">
    <property type="entry name" value="host cell factor 1 isoform X1"/>
    <property type="match status" value="1"/>
</dbReference>
<dbReference type="eggNOG" id="KOG4152">
    <property type="taxonomic scope" value="Eukaryota"/>
</dbReference>
<feature type="compositionally biased region" description="Polar residues" evidence="8">
    <location>
        <begin position="407"/>
        <end position="422"/>
    </location>
</feature>
<evidence type="ECO:0000313" key="10">
    <source>
        <dbReference type="EMBL" id="EFX74748.1"/>
    </source>
</evidence>
<sequence>MLKWKKIANPAGPNPRPRHGHRAISIKDLMIVFGGGNEGIVDELHVYNTTTNQWFVPPVKGDIPPGCAAYGFVVDGTRILVFGGMVEYGKYSNELYELQASRWEWRRLKAKAPDNSSAPCPRLGHSFTIHGNRVFLFGGLANDSEDPKNNIPRYLNDLYILHITPTGQKEFWELPVTFGEPPSPRESHTAVTFNRDGTSPKLIIYGGMSGCRLGDLHILDVNTMSWTKPIVNGAPPLPRSLHSATLIGHQMYIFGGWVPLVMDDMKMPTHEKEWKCTNTLACLDLNSMTWEPLTMEVYDESVPRARAGHCAVGIHTRLYVWSGRDGYRKAWNNQVCCKDLWFLETEKPPAPGRVQLVRASTNSLEVCWGAIPANVAKLLSAGGGQSKVVLVPQSSVTTTAAASAQPETVSSTQSTPSATLSISDGPATTDAALAALAAEAGLIDPPEEAEASSAVPASDSTSIPVSIENEDALQLLAGMSAEMVDASSTLDAASSTAATASETSLVNASATSPKKIGTDQLPMDVEPSDPLSTLASAAVIKAEAIVVKSETPSNGIKQEETKIDLKKIDGIWFDVGLVKGTTSTVQNFLLPSNGGGIEERIDHETVTLPPDAELGMKKLELQPGTAYKFRVAGVNSCGRGLWSEVSAFKTCLPGFPGAPSAIKISKSPEGAHLSWEPPQSTAGEITEYSVYLAVKGTSAQVRRYCFHFGPSQLAFVRVYCGPSSQCTVPNASLSSAHIDTTTKPAIIFRIAARNEKGYGPATQVRWLQDSSTAPTPAKGAVKRGSETSKSATAAAAKRSRTDD</sequence>
<dbReference type="KEGG" id="dpx:DAPPUDRAFT_306973"/>
<dbReference type="GO" id="GO:0035097">
    <property type="term" value="C:histone methyltransferase complex"/>
    <property type="evidence" value="ECO:0000318"/>
    <property type="project" value="GO_Central"/>
</dbReference>
<dbReference type="InterPro" id="IPR003961">
    <property type="entry name" value="FN3_dom"/>
</dbReference>
<dbReference type="GO" id="GO:0006355">
    <property type="term" value="P:regulation of DNA-templated transcription"/>
    <property type="evidence" value="ECO:0000318"/>
    <property type="project" value="GO_Central"/>
</dbReference>
<dbReference type="SMART" id="SM00060">
    <property type="entry name" value="FN3"/>
    <property type="match status" value="2"/>
</dbReference>
<dbReference type="SUPFAM" id="SSF49265">
    <property type="entry name" value="Fibronectin type III"/>
    <property type="match status" value="2"/>
</dbReference>
<dbReference type="Gene3D" id="6.10.250.2590">
    <property type="match status" value="1"/>
</dbReference>
<evidence type="ECO:0000256" key="2">
    <source>
        <dbReference type="ARBA" id="ARBA00022441"/>
    </source>
</evidence>
<evidence type="ECO:0000259" key="9">
    <source>
        <dbReference type="PROSITE" id="PS50853"/>
    </source>
</evidence>
<dbReference type="InterPro" id="IPR013783">
    <property type="entry name" value="Ig-like_fold"/>
</dbReference>
<protein>
    <recommendedName>
        <fullName evidence="9">Fibronectin type-III domain-containing protein</fullName>
    </recommendedName>
</protein>
<dbReference type="GO" id="GO:0006338">
    <property type="term" value="P:chromatin remodeling"/>
    <property type="evidence" value="ECO:0000318"/>
    <property type="project" value="GO_Central"/>
</dbReference>
<dbReference type="InterPro" id="IPR015915">
    <property type="entry name" value="Kelch-typ_b-propeller"/>
</dbReference>
<dbReference type="PROSITE" id="PS50853">
    <property type="entry name" value="FN3"/>
    <property type="match status" value="1"/>
</dbReference>
<feature type="region of interest" description="Disordered" evidence="8">
    <location>
        <begin position="1"/>
        <end position="20"/>
    </location>
</feature>
<dbReference type="InterPro" id="IPR059124">
    <property type="entry name" value="Kelch_HCF"/>
</dbReference>
<dbReference type="PANTHER" id="PTHR46003">
    <property type="entry name" value="HOST CELL FACTOR"/>
    <property type="match status" value="1"/>
</dbReference>
<dbReference type="Proteomes" id="UP000000305">
    <property type="component" value="Unassembled WGS sequence"/>
</dbReference>
<keyword evidence="6" id="KW-0539">Nucleus</keyword>
<dbReference type="FunCoup" id="E9H072">
    <property type="interactions" value="1469"/>
</dbReference>
<evidence type="ECO:0000256" key="1">
    <source>
        <dbReference type="ARBA" id="ARBA00004123"/>
    </source>
</evidence>
<dbReference type="SUPFAM" id="SSF117281">
    <property type="entry name" value="Kelch motif"/>
    <property type="match status" value="1"/>
</dbReference>
<name>E9H072_DAPPU</name>
<keyword evidence="2" id="KW-0880">Kelch repeat</keyword>
<comment type="subcellular location">
    <subcellularLocation>
        <location evidence="1">Nucleus</location>
    </subcellularLocation>
</comment>
<keyword evidence="11" id="KW-1185">Reference proteome</keyword>
<keyword evidence="5" id="KW-0068">Autocatalytic cleavage</keyword>
<evidence type="ECO:0000313" key="11">
    <source>
        <dbReference type="Proteomes" id="UP000000305"/>
    </source>
</evidence>
<dbReference type="STRING" id="6669.E9H072"/>
<dbReference type="CDD" id="cd00063">
    <property type="entry name" value="FN3"/>
    <property type="match status" value="2"/>
</dbReference>
<dbReference type="InParanoid" id="E9H072"/>
<organism evidence="10 11">
    <name type="scientific">Daphnia pulex</name>
    <name type="common">Water flea</name>
    <dbReference type="NCBI Taxonomy" id="6669"/>
    <lineage>
        <taxon>Eukaryota</taxon>
        <taxon>Metazoa</taxon>
        <taxon>Ecdysozoa</taxon>
        <taxon>Arthropoda</taxon>
        <taxon>Crustacea</taxon>
        <taxon>Branchiopoda</taxon>
        <taxon>Diplostraca</taxon>
        <taxon>Cladocera</taxon>
        <taxon>Anomopoda</taxon>
        <taxon>Daphniidae</taxon>
        <taxon>Daphnia</taxon>
    </lineage>
</organism>
<dbReference type="Gene3D" id="2.120.10.80">
    <property type="entry name" value="Kelch-type beta propeller"/>
    <property type="match status" value="2"/>
</dbReference>
<keyword evidence="7" id="KW-0131">Cell cycle</keyword>
<evidence type="ECO:0000256" key="8">
    <source>
        <dbReference type="SAM" id="MobiDB-lite"/>
    </source>
</evidence>
<feature type="region of interest" description="Disordered" evidence="8">
    <location>
        <begin position="498"/>
        <end position="522"/>
    </location>
</feature>
<feature type="compositionally biased region" description="Low complexity" evidence="8">
    <location>
        <begin position="787"/>
        <end position="796"/>
    </location>
</feature>
<accession>E9H072</accession>
<evidence type="ECO:0000256" key="4">
    <source>
        <dbReference type="ARBA" id="ARBA00022737"/>
    </source>
</evidence>
<dbReference type="Gene3D" id="2.60.40.10">
    <property type="entry name" value="Immunoglobulins"/>
    <property type="match status" value="2"/>
</dbReference>
<dbReference type="AlphaFoldDB" id="E9H072"/>
<dbReference type="EMBL" id="GL732580">
    <property type="protein sequence ID" value="EFX74748.1"/>
    <property type="molecule type" value="Genomic_DNA"/>
</dbReference>
<gene>
    <name evidence="10" type="ORF">DAPPUDRAFT_306973</name>
</gene>
<evidence type="ECO:0000256" key="3">
    <source>
        <dbReference type="ARBA" id="ARBA00022553"/>
    </source>
</evidence>